<evidence type="ECO:0000313" key="1">
    <source>
        <dbReference type="EMBL" id="OQP59779.1"/>
    </source>
</evidence>
<gene>
    <name evidence="1" type="ORF">A4R26_20500</name>
</gene>
<reference evidence="2" key="1">
    <citation type="submission" date="2016-04" db="EMBL/GenBank/DDBJ databases">
        <authorList>
            <person name="Chen L."/>
            <person name="Zhuang W."/>
            <person name="Wang G."/>
        </authorList>
    </citation>
    <scope>NUCLEOTIDE SEQUENCE [LARGE SCALE GENOMIC DNA]</scope>
    <source>
        <strain evidence="2">208</strain>
    </source>
</reference>
<evidence type="ECO:0008006" key="3">
    <source>
        <dbReference type="Google" id="ProtNLM"/>
    </source>
</evidence>
<sequence length="363" mass="40205">MKKLYILLLTGAVAWGCGDKDRYLVTQIPTEPAINADVKVLIKDNSLYAVRLDDGGIIRGLTSNNYFITSDGFKSFTNNGYSVPVNRLTPYSYDSNAVVVAAGTPLAPVIYYSIDFGNNWNTVALTSGSFSPAINTSGFNTTELVDVSYIDTNYIMLTYQQKAVTAADSRKFYKLDLTSKIATRVSYFDDAFYPVSVKFVDDTTGYVLLYKNSAYSSFISKTLDTGRTWSEPKVITNRVLSGLQTGPKGNLCVTEDFGNAYISTDSGATWKQPVTDLKLTAAHMVNQHIIYGFTNDNLVKSTDTGVTWNTVSGEGYEYANMKKLHFHDDQNGIMYGGQKLYITADGGVTWKVLLYPYKYVIED</sequence>
<dbReference type="InterPro" id="IPR015943">
    <property type="entry name" value="WD40/YVTN_repeat-like_dom_sf"/>
</dbReference>
<dbReference type="RefSeq" id="WP_081164455.1">
    <property type="nucleotide sequence ID" value="NZ_LWBP01000167.1"/>
</dbReference>
<accession>A0A1V9FN43</accession>
<dbReference type="SUPFAM" id="SSF110296">
    <property type="entry name" value="Oligoxyloglucan reducing end-specific cellobiohydrolase"/>
    <property type="match status" value="1"/>
</dbReference>
<dbReference type="CDD" id="cd15482">
    <property type="entry name" value="Sialidase_non-viral"/>
    <property type="match status" value="1"/>
</dbReference>
<name>A0A1V9FN43_9BACT</name>
<protein>
    <recommendedName>
        <fullName evidence="3">Photosynthesis system II assembly factor Ycf48/Hcf136-like domain-containing protein</fullName>
    </recommendedName>
</protein>
<dbReference type="Proteomes" id="UP000192276">
    <property type="component" value="Unassembled WGS sequence"/>
</dbReference>
<evidence type="ECO:0000313" key="2">
    <source>
        <dbReference type="Proteomes" id="UP000192276"/>
    </source>
</evidence>
<organism evidence="1 2">
    <name type="scientific">Niastella populi</name>
    <dbReference type="NCBI Taxonomy" id="550983"/>
    <lineage>
        <taxon>Bacteria</taxon>
        <taxon>Pseudomonadati</taxon>
        <taxon>Bacteroidota</taxon>
        <taxon>Chitinophagia</taxon>
        <taxon>Chitinophagales</taxon>
        <taxon>Chitinophagaceae</taxon>
        <taxon>Niastella</taxon>
    </lineage>
</organism>
<dbReference type="EMBL" id="LWBP01000167">
    <property type="protein sequence ID" value="OQP59779.1"/>
    <property type="molecule type" value="Genomic_DNA"/>
</dbReference>
<dbReference type="AlphaFoldDB" id="A0A1V9FN43"/>
<proteinExistence type="predicted"/>
<dbReference type="OrthoDB" id="9757809at2"/>
<comment type="caution">
    <text evidence="1">The sequence shown here is derived from an EMBL/GenBank/DDBJ whole genome shotgun (WGS) entry which is preliminary data.</text>
</comment>
<dbReference type="Gene3D" id="2.130.10.10">
    <property type="entry name" value="YVTN repeat-like/Quinoprotein amine dehydrogenase"/>
    <property type="match status" value="1"/>
</dbReference>
<keyword evidence="2" id="KW-1185">Reference proteome</keyword>